<name>A0ABN6H939_9BACT</name>
<protein>
    <recommendedName>
        <fullName evidence="4">DUF4384 domain-containing protein</fullName>
    </recommendedName>
</protein>
<keyword evidence="1" id="KW-1133">Transmembrane helix</keyword>
<keyword evidence="1" id="KW-0472">Membrane</keyword>
<dbReference type="EMBL" id="AP024702">
    <property type="protein sequence ID" value="BCX50145.1"/>
    <property type="molecule type" value="Genomic_DNA"/>
</dbReference>
<accession>A0ABN6H939</accession>
<proteinExistence type="predicted"/>
<keyword evidence="3" id="KW-1185">Reference proteome</keyword>
<keyword evidence="1" id="KW-0812">Transmembrane</keyword>
<evidence type="ECO:0000313" key="2">
    <source>
        <dbReference type="EMBL" id="BCX50145.1"/>
    </source>
</evidence>
<reference evidence="2 3" key="1">
    <citation type="submission" date="2021-06" db="EMBL/GenBank/DDBJ databases">
        <title>Complete genome of Haloferula helveola possessing various polysaccharide degrading enzymes.</title>
        <authorList>
            <person name="Takami H."/>
            <person name="Huang C."/>
            <person name="Hamasaki K."/>
        </authorList>
    </citation>
    <scope>NUCLEOTIDE SEQUENCE [LARGE SCALE GENOMIC DNA]</scope>
    <source>
        <strain evidence="2 3">CN-1</strain>
    </source>
</reference>
<evidence type="ECO:0000313" key="3">
    <source>
        <dbReference type="Proteomes" id="UP001374893"/>
    </source>
</evidence>
<gene>
    <name evidence="2" type="ORF">HAHE_40530</name>
</gene>
<sequence length="243" mass="26462">MGDKDAGSEKKKGGCLGKLATLIAFLGLAGLGAAIYFISQPQDLSDLDGRGPGAIGKRSRDLLEVLTNASDRDYDVSISEEEINLFLRDTLSSKQGGILADQVKIKDVAVRLEDGRAEVIIVRDVAGYPLTLSMYLRVEQLEQPSGKITTQIFRDGGPYHDSLPKPGVGGRFGQLPVPEGFLILVLPSFQELAGLYRTPGDRRKPEKELDYVEEMTRIRIEEGKLVLDPSPNALEMPLPGGLR</sequence>
<dbReference type="RefSeq" id="WP_338687072.1">
    <property type="nucleotide sequence ID" value="NZ_AP024702.1"/>
</dbReference>
<evidence type="ECO:0000256" key="1">
    <source>
        <dbReference type="SAM" id="Phobius"/>
    </source>
</evidence>
<feature type="transmembrane region" description="Helical" evidence="1">
    <location>
        <begin position="19"/>
        <end position="38"/>
    </location>
</feature>
<organism evidence="2 3">
    <name type="scientific">Haloferula helveola</name>
    <dbReference type="NCBI Taxonomy" id="490095"/>
    <lineage>
        <taxon>Bacteria</taxon>
        <taxon>Pseudomonadati</taxon>
        <taxon>Verrucomicrobiota</taxon>
        <taxon>Verrucomicrobiia</taxon>
        <taxon>Verrucomicrobiales</taxon>
        <taxon>Verrucomicrobiaceae</taxon>
        <taxon>Haloferula</taxon>
    </lineage>
</organism>
<evidence type="ECO:0008006" key="4">
    <source>
        <dbReference type="Google" id="ProtNLM"/>
    </source>
</evidence>
<dbReference type="Proteomes" id="UP001374893">
    <property type="component" value="Chromosome"/>
</dbReference>